<evidence type="ECO:0000259" key="2">
    <source>
        <dbReference type="Pfam" id="PF19335"/>
    </source>
</evidence>
<dbReference type="Pfam" id="PF19335">
    <property type="entry name" value="HMBD"/>
    <property type="match status" value="1"/>
</dbReference>
<dbReference type="PROSITE" id="PS51257">
    <property type="entry name" value="PROKAR_LIPOPROTEIN"/>
    <property type="match status" value="1"/>
</dbReference>
<comment type="caution">
    <text evidence="3">The sequence shown here is derived from an EMBL/GenBank/DDBJ whole genome shotgun (WGS) entry which is preliminary data.</text>
</comment>
<proteinExistence type="predicted"/>
<keyword evidence="1" id="KW-0732">Signal</keyword>
<protein>
    <recommendedName>
        <fullName evidence="2">Heavy metal binding domain-containing protein</fullName>
    </recommendedName>
</protein>
<accession>A0A2T2YD28</accession>
<dbReference type="Proteomes" id="UP000240357">
    <property type="component" value="Unassembled WGS sequence"/>
</dbReference>
<name>A0A2T2YD28_9BACT</name>
<sequence length="89" mass="9538">MKAILFTVSFFLLGFISITACNNANSSRNATEQTTVKADSSGQAGSELAAVYSCSMHPEVTSNEPGKCSKCGMNLEKVAAKDHEHEEQH</sequence>
<dbReference type="GO" id="GO:0046872">
    <property type="term" value="F:metal ion binding"/>
    <property type="evidence" value="ECO:0007669"/>
    <property type="project" value="InterPro"/>
</dbReference>
<evidence type="ECO:0000313" key="3">
    <source>
        <dbReference type="EMBL" id="PSR53417.1"/>
    </source>
</evidence>
<reference evidence="3 4" key="1">
    <citation type="submission" date="2018-03" db="EMBL/GenBank/DDBJ databases">
        <title>Adhaeribacter sp. HMF7605 Genome sequencing and assembly.</title>
        <authorList>
            <person name="Kang H."/>
            <person name="Kang J."/>
            <person name="Cha I."/>
            <person name="Kim H."/>
            <person name="Joh K."/>
        </authorList>
    </citation>
    <scope>NUCLEOTIDE SEQUENCE [LARGE SCALE GENOMIC DNA]</scope>
    <source>
        <strain evidence="3 4">HMF7605</strain>
    </source>
</reference>
<gene>
    <name evidence="3" type="ORF">AHMF7605_07680</name>
</gene>
<evidence type="ECO:0000256" key="1">
    <source>
        <dbReference type="SAM" id="SignalP"/>
    </source>
</evidence>
<dbReference type="EMBL" id="PYFT01000001">
    <property type="protein sequence ID" value="PSR53417.1"/>
    <property type="molecule type" value="Genomic_DNA"/>
</dbReference>
<organism evidence="3 4">
    <name type="scientific">Adhaeribacter arboris</name>
    <dbReference type="NCBI Taxonomy" id="2072846"/>
    <lineage>
        <taxon>Bacteria</taxon>
        <taxon>Pseudomonadati</taxon>
        <taxon>Bacteroidota</taxon>
        <taxon>Cytophagia</taxon>
        <taxon>Cytophagales</taxon>
        <taxon>Hymenobacteraceae</taxon>
        <taxon>Adhaeribacter</taxon>
    </lineage>
</organism>
<feature type="signal peptide" evidence="1">
    <location>
        <begin position="1"/>
        <end position="20"/>
    </location>
</feature>
<feature type="chain" id="PRO_5015418980" description="Heavy metal binding domain-containing protein" evidence="1">
    <location>
        <begin position="21"/>
        <end position="89"/>
    </location>
</feature>
<feature type="domain" description="Heavy metal binding" evidence="2">
    <location>
        <begin position="51"/>
        <end position="78"/>
    </location>
</feature>
<dbReference type="InterPro" id="IPR045800">
    <property type="entry name" value="HMBD"/>
</dbReference>
<dbReference type="RefSeq" id="WP_106928025.1">
    <property type="nucleotide sequence ID" value="NZ_PYFT01000001.1"/>
</dbReference>
<keyword evidence="4" id="KW-1185">Reference proteome</keyword>
<evidence type="ECO:0000313" key="4">
    <source>
        <dbReference type="Proteomes" id="UP000240357"/>
    </source>
</evidence>
<dbReference type="OrthoDB" id="894336at2"/>
<dbReference type="AlphaFoldDB" id="A0A2T2YD28"/>